<evidence type="ECO:0000313" key="2">
    <source>
        <dbReference type="Proteomes" id="UP000186940"/>
    </source>
</evidence>
<organism evidence="1 2">
    <name type="scientific">Candidatus Syntropharchaeum caldarium</name>
    <dbReference type="NCBI Taxonomy" id="1838285"/>
    <lineage>
        <taxon>Archaea</taxon>
        <taxon>Methanobacteriati</taxon>
        <taxon>Methanobacteriota</taxon>
        <taxon>Stenosarchaea group</taxon>
        <taxon>Methanomicrobia</taxon>
        <taxon>Methanosarcinales</taxon>
        <taxon>ANME-2 cluster</taxon>
        <taxon>Candidatus Syntropharchaeum</taxon>
    </lineage>
</organism>
<dbReference type="EMBL" id="LYOS01000001">
    <property type="protein sequence ID" value="OFV68824.1"/>
    <property type="molecule type" value="Genomic_DNA"/>
</dbReference>
<dbReference type="AlphaFoldDB" id="A0A1F2PCR8"/>
<proteinExistence type="predicted"/>
<gene>
    <name evidence="1" type="ORF">SCAL_000500</name>
</gene>
<dbReference type="Proteomes" id="UP000186940">
    <property type="component" value="Unassembled WGS sequence"/>
</dbReference>
<keyword evidence="2" id="KW-1185">Reference proteome</keyword>
<evidence type="ECO:0000313" key="1">
    <source>
        <dbReference type="EMBL" id="OFV68824.1"/>
    </source>
</evidence>
<reference evidence="1" key="1">
    <citation type="submission" date="2016-05" db="EMBL/GenBank/DDBJ databases">
        <title>Microbial consortia oxidize butane by reversing methanogenesis.</title>
        <authorList>
            <person name="Laso-Perez R."/>
            <person name="Richter M."/>
            <person name="Wegener G."/>
            <person name="Musat F."/>
        </authorList>
    </citation>
    <scope>NUCLEOTIDE SEQUENCE [LARGE SCALE GENOMIC DNA]</scope>
    <source>
        <strain evidence="1">BOX2</strain>
    </source>
</reference>
<dbReference type="STRING" id="1838285.SCAL_000500"/>
<name>A0A1F2PCR8_9EURY</name>
<protein>
    <submittedName>
        <fullName evidence="1">Uncharacterized protein</fullName>
    </submittedName>
</protein>
<comment type="caution">
    <text evidence="1">The sequence shown here is derived from an EMBL/GenBank/DDBJ whole genome shotgun (WGS) entry which is preliminary data.</text>
</comment>
<sequence>MKTIVAKGRIDDDMMDRILSRLGRFTDGFKEVIATDSRMQVMLEGDLWGAIKILIEEGCAVETIHVAGDAGSDKVLDVSCEYLADGRITFGNEVAG</sequence>
<accession>A0A1F2PCR8</accession>